<dbReference type="Proteomes" id="UP000641454">
    <property type="component" value="Unassembled WGS sequence"/>
</dbReference>
<dbReference type="InterPro" id="IPR029044">
    <property type="entry name" value="Nucleotide-diphossugar_trans"/>
</dbReference>
<dbReference type="SUPFAM" id="SSF53448">
    <property type="entry name" value="Nucleotide-diphospho-sugar transferases"/>
    <property type="match status" value="1"/>
</dbReference>
<proteinExistence type="predicted"/>
<organism evidence="2 3">
    <name type="scientific">Flavobacterium muglaense</name>
    <dbReference type="NCBI Taxonomy" id="2764716"/>
    <lineage>
        <taxon>Bacteria</taxon>
        <taxon>Pseudomonadati</taxon>
        <taxon>Bacteroidota</taxon>
        <taxon>Flavobacteriia</taxon>
        <taxon>Flavobacteriales</taxon>
        <taxon>Flavobacteriaceae</taxon>
        <taxon>Flavobacterium</taxon>
    </lineage>
</organism>
<dbReference type="PANTHER" id="PTHR22916:SF3">
    <property type="entry name" value="UDP-GLCNAC:BETAGAL BETA-1,3-N-ACETYLGLUCOSAMINYLTRANSFERASE-LIKE PROTEIN 1"/>
    <property type="match status" value="1"/>
</dbReference>
<accession>A0A923MXU4</accession>
<dbReference type="GO" id="GO:0016758">
    <property type="term" value="F:hexosyltransferase activity"/>
    <property type="evidence" value="ECO:0007669"/>
    <property type="project" value="UniProtKB-ARBA"/>
</dbReference>
<sequence length="291" mass="33823">MNSPKISIIVPCFKQAQYLPEALQSVLNQTYSDWECIIVNDGSPDDTDIVAKEWLIKDPRFKYIYKENGGLSSARNAGIESSKGDYIQFLDADDLIESYKIEYQIQFMLNNPTIDISISGYRYFESNSSTLKILGRNGFKPEVFLTRYDIDIKEVLSFGNPMVISAPIYKIEVFNLVGFFDLSLAALEDWDFHFRCALHNLVFEHIGYANNTKTLIRIHPESMTSNAEKTRNQVVLFQKHIQKNILYVNYFNVRTEDKSIRKRNKREKMTDLIVAFIPPIFVKIYRYVKSN</sequence>
<dbReference type="Gene3D" id="3.90.550.10">
    <property type="entry name" value="Spore Coat Polysaccharide Biosynthesis Protein SpsA, Chain A"/>
    <property type="match status" value="1"/>
</dbReference>
<dbReference type="CDD" id="cd00761">
    <property type="entry name" value="Glyco_tranf_GTA_type"/>
    <property type="match status" value="1"/>
</dbReference>
<comment type="caution">
    <text evidence="2">The sequence shown here is derived from an EMBL/GenBank/DDBJ whole genome shotgun (WGS) entry which is preliminary data.</text>
</comment>
<dbReference type="RefSeq" id="WP_187017257.1">
    <property type="nucleotide sequence ID" value="NZ_JACRUK010000005.1"/>
</dbReference>
<name>A0A923MXU4_9FLAO</name>
<dbReference type="Pfam" id="PF00535">
    <property type="entry name" value="Glycos_transf_2"/>
    <property type="match status" value="1"/>
</dbReference>
<feature type="domain" description="Glycosyltransferase 2-like" evidence="1">
    <location>
        <begin position="7"/>
        <end position="132"/>
    </location>
</feature>
<gene>
    <name evidence="2" type="ORF">H8R25_03925</name>
</gene>
<protein>
    <submittedName>
        <fullName evidence="2">Glycosyltransferase family 2 protein</fullName>
    </submittedName>
</protein>
<evidence type="ECO:0000313" key="3">
    <source>
        <dbReference type="Proteomes" id="UP000641454"/>
    </source>
</evidence>
<dbReference type="AlphaFoldDB" id="A0A923MXU4"/>
<dbReference type="PANTHER" id="PTHR22916">
    <property type="entry name" value="GLYCOSYLTRANSFERASE"/>
    <property type="match status" value="1"/>
</dbReference>
<dbReference type="EMBL" id="JACRUL010000005">
    <property type="protein sequence ID" value="MBC5843586.1"/>
    <property type="molecule type" value="Genomic_DNA"/>
</dbReference>
<dbReference type="InterPro" id="IPR001173">
    <property type="entry name" value="Glyco_trans_2-like"/>
</dbReference>
<reference evidence="2 3" key="1">
    <citation type="submission" date="2020-08" db="EMBL/GenBank/DDBJ databases">
        <title>Description of novel Flavobacterium F-392 isolate.</title>
        <authorList>
            <person name="Saticioglu I.B."/>
            <person name="Duman M."/>
            <person name="Altun S."/>
        </authorList>
    </citation>
    <scope>NUCLEOTIDE SEQUENCE [LARGE SCALE GENOMIC DNA]</scope>
    <source>
        <strain evidence="2 3">F-392</strain>
    </source>
</reference>
<evidence type="ECO:0000313" key="2">
    <source>
        <dbReference type="EMBL" id="MBC5843586.1"/>
    </source>
</evidence>
<evidence type="ECO:0000259" key="1">
    <source>
        <dbReference type="Pfam" id="PF00535"/>
    </source>
</evidence>
<keyword evidence="3" id="KW-1185">Reference proteome</keyword>